<organism evidence="3 4">
    <name type="scientific">Halopiger xanaduensis (strain DSM 18323 / JCM 14033 / SH-6)</name>
    <dbReference type="NCBI Taxonomy" id="797210"/>
    <lineage>
        <taxon>Archaea</taxon>
        <taxon>Methanobacteriati</taxon>
        <taxon>Methanobacteriota</taxon>
        <taxon>Stenosarchaea group</taxon>
        <taxon>Halobacteria</taxon>
        <taxon>Halobacteriales</taxon>
        <taxon>Natrialbaceae</taxon>
        <taxon>Halopiger</taxon>
    </lineage>
</organism>
<dbReference type="AlphaFoldDB" id="F8D556"/>
<feature type="domain" description="Halobacterial output" evidence="2">
    <location>
        <begin position="10"/>
        <end position="78"/>
    </location>
</feature>
<evidence type="ECO:0000313" key="3">
    <source>
        <dbReference type="EMBL" id="AEH36408.1"/>
    </source>
</evidence>
<dbReference type="OrthoDB" id="271604at2157"/>
<proteinExistence type="predicted"/>
<gene>
    <name evidence="3" type="ordered locus">Halxa_1780</name>
</gene>
<accession>F8D556</accession>
<dbReference type="Proteomes" id="UP000006794">
    <property type="component" value="Chromosome"/>
</dbReference>
<dbReference type="RefSeq" id="WP_013879301.1">
    <property type="nucleotide sequence ID" value="NC_015666.1"/>
</dbReference>
<evidence type="ECO:0000256" key="1">
    <source>
        <dbReference type="SAM" id="MobiDB-lite"/>
    </source>
</evidence>
<dbReference type="KEGG" id="hxa:Halxa_1780"/>
<dbReference type="HOGENOM" id="CLU_159738_3_2_2"/>
<feature type="region of interest" description="Disordered" evidence="1">
    <location>
        <begin position="86"/>
        <end position="124"/>
    </location>
</feature>
<protein>
    <recommendedName>
        <fullName evidence="2">Halobacterial output domain-containing protein</fullName>
    </recommendedName>
</protein>
<reference evidence="3 4" key="1">
    <citation type="journal article" date="2012" name="Stand. Genomic Sci.">
        <title>Complete genome sequence of Halopiger xanaduensis type strain (SH-6(T)).</title>
        <authorList>
            <person name="Anderson I."/>
            <person name="Tindall B.J."/>
            <person name="Rohde M."/>
            <person name="Lucas S."/>
            <person name="Han J."/>
            <person name="Lapidus A."/>
            <person name="Cheng J.F."/>
            <person name="Goodwin L."/>
            <person name="Pitluck S."/>
            <person name="Peters L."/>
            <person name="Pati A."/>
            <person name="Mikhailova N."/>
            <person name="Pagani I."/>
            <person name="Teshima H."/>
            <person name="Han C."/>
            <person name="Tapia R."/>
            <person name="Land M."/>
            <person name="Woyke T."/>
            <person name="Klenk H.P."/>
            <person name="Kyrpides N."/>
            <person name="Ivanova N."/>
        </authorList>
    </citation>
    <scope>NUCLEOTIDE SEQUENCE [LARGE SCALE GENOMIC DNA]</scope>
    <source>
        <strain evidence="4">DSM 18323 / JCM 14033 / SH-6</strain>
    </source>
</reference>
<dbReference type="Pfam" id="PF18545">
    <property type="entry name" value="HalOD1"/>
    <property type="match status" value="1"/>
</dbReference>
<feature type="compositionally biased region" description="Polar residues" evidence="1">
    <location>
        <begin position="112"/>
        <end position="124"/>
    </location>
</feature>
<sequence length="124" mass="13383">MPTQYSVAADESLTVQLVQAIADAADVDPVDLSPPLYDAVDPEALEALFAPTASGTTRRGRIEFSYAEYRVTVSVDGDSETPITITVSDADDETTRIRSRAQAPERIHDRQSSALESPQRSDGV</sequence>
<name>F8D556_HALXS</name>
<dbReference type="eggNOG" id="arCOG08928">
    <property type="taxonomic scope" value="Archaea"/>
</dbReference>
<dbReference type="STRING" id="797210.Halxa_1780"/>
<evidence type="ECO:0000259" key="2">
    <source>
        <dbReference type="Pfam" id="PF18545"/>
    </source>
</evidence>
<dbReference type="InterPro" id="IPR040624">
    <property type="entry name" value="HalOD1"/>
</dbReference>
<dbReference type="GeneID" id="89920825"/>
<keyword evidence="4" id="KW-1185">Reference proteome</keyword>
<dbReference type="EMBL" id="CP002839">
    <property type="protein sequence ID" value="AEH36408.1"/>
    <property type="molecule type" value="Genomic_DNA"/>
</dbReference>
<evidence type="ECO:0000313" key="4">
    <source>
        <dbReference type="Proteomes" id="UP000006794"/>
    </source>
</evidence>